<name>A0AB35MWN5_VIBSP</name>
<dbReference type="AlphaFoldDB" id="A0AB35MWN5"/>
<dbReference type="EMBL" id="JAUYVL010000004">
    <property type="protein sequence ID" value="MDP2500927.1"/>
    <property type="molecule type" value="Genomic_DNA"/>
</dbReference>
<comment type="caution">
    <text evidence="1">The sequence shown here is derived from an EMBL/GenBank/DDBJ whole genome shotgun (WGS) entry which is preliminary data.</text>
</comment>
<evidence type="ECO:0000313" key="1">
    <source>
        <dbReference type="EMBL" id="MDP2500927.1"/>
    </source>
</evidence>
<evidence type="ECO:0008006" key="3">
    <source>
        <dbReference type="Google" id="ProtNLM"/>
    </source>
</evidence>
<evidence type="ECO:0000313" key="2">
    <source>
        <dbReference type="Proteomes" id="UP001177935"/>
    </source>
</evidence>
<gene>
    <name evidence="1" type="ORF">Q8W42_09430</name>
</gene>
<dbReference type="Proteomes" id="UP001177935">
    <property type="component" value="Unassembled WGS sequence"/>
</dbReference>
<proteinExistence type="predicted"/>
<sequence length="161" mass="18782">MNEDILNNLNQNIDVGPQVINALQCFIENDSYLLRVNANERSLTHRIGMYLQAEFSNYHVDCEYNRDDHEPKELYIGTEDTDVYDDNAMTVYPDIIVHRRGSNDHNLLVIEFKKTSSRVNSNKDIVKLNAYKRDLNYTHALFIELGTTHPFDSSVTEVRWI</sequence>
<dbReference type="RefSeq" id="WP_102561959.1">
    <property type="nucleotide sequence ID" value="NZ_CAWNUI010000092.1"/>
</dbReference>
<reference evidence="1" key="1">
    <citation type="submission" date="2023-07" db="EMBL/GenBank/DDBJ databases">
        <title>Genome content predicts the carbon catabolic preferences of heterotrophic bacteria.</title>
        <authorList>
            <person name="Gralka M."/>
        </authorList>
    </citation>
    <scope>NUCLEOTIDE SEQUENCE</scope>
    <source>
        <strain evidence="1">6E02</strain>
    </source>
</reference>
<accession>A0AB35MWN5</accession>
<protein>
    <recommendedName>
        <fullName evidence="3">PD-(D/E)XK nuclease superfamily protein</fullName>
    </recommendedName>
</protein>
<organism evidence="1 2">
    <name type="scientific">Vibrio splendidus</name>
    <dbReference type="NCBI Taxonomy" id="29497"/>
    <lineage>
        <taxon>Bacteria</taxon>
        <taxon>Pseudomonadati</taxon>
        <taxon>Pseudomonadota</taxon>
        <taxon>Gammaproteobacteria</taxon>
        <taxon>Vibrionales</taxon>
        <taxon>Vibrionaceae</taxon>
        <taxon>Vibrio</taxon>
    </lineage>
</organism>